<evidence type="ECO:0008006" key="4">
    <source>
        <dbReference type="Google" id="ProtNLM"/>
    </source>
</evidence>
<feature type="chain" id="PRO_5001781723" description="Dickkopf N-terminal cysteine-rich domain-containing protein" evidence="1">
    <location>
        <begin position="25"/>
        <end position="385"/>
    </location>
</feature>
<gene>
    <name evidence="2" type="ORF">Q664_24055</name>
</gene>
<name>A0A084SRM4_9BACT</name>
<dbReference type="AlphaFoldDB" id="A0A084SRM4"/>
<dbReference type="RefSeq" id="WP_043399798.1">
    <property type="nucleotide sequence ID" value="NZ_JPMI01000161.1"/>
</dbReference>
<comment type="caution">
    <text evidence="2">The sequence shown here is derived from an EMBL/GenBank/DDBJ whole genome shotgun (WGS) entry which is preliminary data.</text>
</comment>
<evidence type="ECO:0000313" key="2">
    <source>
        <dbReference type="EMBL" id="KFA91109.1"/>
    </source>
</evidence>
<feature type="signal peptide" evidence="1">
    <location>
        <begin position="1"/>
        <end position="24"/>
    </location>
</feature>
<proteinExistence type="predicted"/>
<keyword evidence="1" id="KW-0732">Signal</keyword>
<organism evidence="2 3">
    <name type="scientific">Archangium violaceum Cb vi76</name>
    <dbReference type="NCBI Taxonomy" id="1406225"/>
    <lineage>
        <taxon>Bacteria</taxon>
        <taxon>Pseudomonadati</taxon>
        <taxon>Myxococcota</taxon>
        <taxon>Myxococcia</taxon>
        <taxon>Myxococcales</taxon>
        <taxon>Cystobacterineae</taxon>
        <taxon>Archangiaceae</taxon>
        <taxon>Archangium</taxon>
    </lineage>
</organism>
<evidence type="ECO:0000313" key="3">
    <source>
        <dbReference type="Proteomes" id="UP000028547"/>
    </source>
</evidence>
<reference evidence="2 3" key="1">
    <citation type="submission" date="2014-07" db="EMBL/GenBank/DDBJ databases">
        <title>Draft Genome Sequence of Gephyronic Acid Producer, Cystobacter violaceus Strain Cb vi76.</title>
        <authorList>
            <person name="Stevens D.C."/>
            <person name="Young J."/>
            <person name="Carmichael R."/>
            <person name="Tan J."/>
            <person name="Taylor R.E."/>
        </authorList>
    </citation>
    <scope>NUCLEOTIDE SEQUENCE [LARGE SCALE GENOMIC DNA]</scope>
    <source>
        <strain evidence="2 3">Cb vi76</strain>
    </source>
</reference>
<protein>
    <recommendedName>
        <fullName evidence="4">Dickkopf N-terminal cysteine-rich domain-containing protein</fullName>
    </recommendedName>
</protein>
<dbReference type="PROSITE" id="PS51257">
    <property type="entry name" value="PROKAR_LIPOPROTEIN"/>
    <property type="match status" value="1"/>
</dbReference>
<sequence length="385" mass="41318">MYRYRTALAILGLWLAACSSGVKQEDFDAALAEAVCEKYVRCGVSHDEDSCKRNQLQGFIGQRGLTQYREDFRAGRIRYDATAASACLEKIRTGTCDAHPLSSRRFLPGVGMSVDCRFLFGEVEDGEPCHGSGECGDRSACTSVSLSSCGTCQPRRAEGMPSASPTLCEEGLVYSQSTCRKPLAEGESCADSGASGQELCEQGLICDQDTQRCRRPAAQGEACGSWGSGCHWTLTCIDDTCQPPRGLGADCTAEPRSNPSFPIFDSSQCQQELFCDAEPGAPGKCRELLEEGASCRDFRACDRGLSCDGLDPSSTQPGTCRRLAGQDEDCTERFCDGRFYCAQASNTCQPRRQFGEPCADEPTACVLGTTCAQGTCSGPDPSCRP</sequence>
<accession>A0A084SRM4</accession>
<evidence type="ECO:0000256" key="1">
    <source>
        <dbReference type="SAM" id="SignalP"/>
    </source>
</evidence>
<dbReference type="Proteomes" id="UP000028547">
    <property type="component" value="Unassembled WGS sequence"/>
</dbReference>
<dbReference type="EMBL" id="JPMI01000161">
    <property type="protein sequence ID" value="KFA91109.1"/>
    <property type="molecule type" value="Genomic_DNA"/>
</dbReference>